<keyword evidence="8" id="KW-1185">Reference proteome</keyword>
<sequence length="608" mass="67710">MDRFPDELLLRLVEPFSAHAWTRKAYATRQATLRALCLASRRWKALAQPLLFRHVRVDDKTRLGRLRATDPALRASTTVLHVACEEPELQYMDPEDFRQLIMSVAGTRNILLPNLEELRIEGYLGPFELPCLTTFFSLRRLSFTRLGSLEAPRCWALPDLVKLVVLRIDRTFIDQDVVDAWFTANELPSLRALFFNCRSHPLPHIRRAFFAQLDVMEMDTENDDYIKSHAHQRQPPYLMAIDFPLAAFTAPDDYNPRLPRHAKLVLRHRNPSLQAWSLYLGYALPILTGLVKRAPRKGERPRRGGTLILPDVLALPHDSVLRVHVPELVQSVDALKAACDKVGVDVLFAPRDDDGDELVSSLFLTVAARRLVVVGLGNFTHPLTRHSVGQVLLKNLAKRAAASSSRLSGSATLLSSKFGRHTSWTTRILLAPPPQAADQTPLEVLFVLPKALMNVSGPTASAAFDGFLPPLALPVPSTSSTAPDEPPAAHQKRKKPPAAPLKPMLRLVTLQDDLDLAPFAVKYQRGGGPRGHNGVRSLSSALKGSRDFHRVWIGIGRPEERSEVASYVLRPLSRDEVRACEYDGDAGTSGAVLDRAWAEVLRIGFEEV</sequence>
<evidence type="ECO:0000256" key="4">
    <source>
        <dbReference type="ARBA" id="ARBA00022884"/>
    </source>
</evidence>
<dbReference type="Pfam" id="PF01195">
    <property type="entry name" value="Pept_tRNA_hydro"/>
    <property type="match status" value="1"/>
</dbReference>
<dbReference type="GO" id="GO:0004045">
    <property type="term" value="F:peptidyl-tRNA hydrolase activity"/>
    <property type="evidence" value="ECO:0007669"/>
    <property type="project" value="UniProtKB-EC"/>
</dbReference>
<reference evidence="7 8" key="1">
    <citation type="submission" date="2019-03" db="EMBL/GenBank/DDBJ databases">
        <title>Rhodosporidium diobovatum UCD-FST 08-225 genome sequencing, assembly, and annotation.</title>
        <authorList>
            <person name="Fakankun I.U."/>
            <person name="Fristensky B."/>
            <person name="Levin D.B."/>
        </authorList>
    </citation>
    <scope>NUCLEOTIDE SEQUENCE [LARGE SCALE GENOMIC DNA]</scope>
    <source>
        <strain evidence="7 8">UCD-FST 08-225</strain>
    </source>
</reference>
<evidence type="ECO:0000256" key="1">
    <source>
        <dbReference type="ARBA" id="ARBA00013260"/>
    </source>
</evidence>
<evidence type="ECO:0000256" key="5">
    <source>
        <dbReference type="ARBA" id="ARBA00038063"/>
    </source>
</evidence>
<name>A0A5C5G352_9BASI</name>
<evidence type="ECO:0000313" key="7">
    <source>
        <dbReference type="EMBL" id="TNY22996.1"/>
    </source>
</evidence>
<evidence type="ECO:0000256" key="2">
    <source>
        <dbReference type="ARBA" id="ARBA00022555"/>
    </source>
</evidence>
<dbReference type="PROSITE" id="PS01196">
    <property type="entry name" value="PEPT_TRNA_HYDROL_2"/>
    <property type="match status" value="1"/>
</dbReference>
<dbReference type="OrthoDB" id="1711136at2759"/>
<comment type="similarity">
    <text evidence="5">Belongs to the PTH family.</text>
</comment>
<keyword evidence="2" id="KW-0820">tRNA-binding</keyword>
<evidence type="ECO:0000256" key="6">
    <source>
        <dbReference type="SAM" id="MobiDB-lite"/>
    </source>
</evidence>
<comment type="caution">
    <text evidence="7">The sequence shown here is derived from an EMBL/GenBank/DDBJ whole genome shotgun (WGS) entry which is preliminary data.</text>
</comment>
<keyword evidence="3" id="KW-0378">Hydrolase</keyword>
<dbReference type="GO" id="GO:0000049">
    <property type="term" value="F:tRNA binding"/>
    <property type="evidence" value="ECO:0007669"/>
    <property type="project" value="UniProtKB-KW"/>
</dbReference>
<evidence type="ECO:0000313" key="8">
    <source>
        <dbReference type="Proteomes" id="UP000311382"/>
    </source>
</evidence>
<dbReference type="PANTHER" id="PTHR17224:SF1">
    <property type="entry name" value="PEPTIDYL-TRNA HYDROLASE"/>
    <property type="match status" value="1"/>
</dbReference>
<protein>
    <recommendedName>
        <fullName evidence="1">peptidyl-tRNA hydrolase</fullName>
        <ecNumber evidence="1">3.1.1.29</ecNumber>
    </recommendedName>
</protein>
<feature type="region of interest" description="Disordered" evidence="6">
    <location>
        <begin position="475"/>
        <end position="500"/>
    </location>
</feature>
<dbReference type="PANTHER" id="PTHR17224">
    <property type="entry name" value="PEPTIDYL-TRNA HYDROLASE"/>
    <property type="match status" value="1"/>
</dbReference>
<dbReference type="Proteomes" id="UP000311382">
    <property type="component" value="Unassembled WGS sequence"/>
</dbReference>
<dbReference type="EMBL" id="SOZI01000017">
    <property type="protein sequence ID" value="TNY22996.1"/>
    <property type="molecule type" value="Genomic_DNA"/>
</dbReference>
<gene>
    <name evidence="7" type="ORF">DMC30DRAFT_414596</name>
</gene>
<dbReference type="InterPro" id="IPR018171">
    <property type="entry name" value="Pept_tRNA_hydro_CS"/>
</dbReference>
<dbReference type="AlphaFoldDB" id="A0A5C5G352"/>
<dbReference type="Gene3D" id="3.40.50.1470">
    <property type="entry name" value="Peptidyl-tRNA hydrolase"/>
    <property type="match status" value="1"/>
</dbReference>
<proteinExistence type="inferred from homology"/>
<keyword evidence="4" id="KW-0694">RNA-binding</keyword>
<dbReference type="STRING" id="5288.A0A5C5G352"/>
<accession>A0A5C5G352</accession>
<dbReference type="InterPro" id="IPR001328">
    <property type="entry name" value="Pept_tRNA_hydro"/>
</dbReference>
<dbReference type="SUPFAM" id="SSF53178">
    <property type="entry name" value="Peptidyl-tRNA hydrolase-like"/>
    <property type="match status" value="2"/>
</dbReference>
<dbReference type="EC" id="3.1.1.29" evidence="1"/>
<evidence type="ECO:0000256" key="3">
    <source>
        <dbReference type="ARBA" id="ARBA00022801"/>
    </source>
</evidence>
<dbReference type="InterPro" id="IPR036416">
    <property type="entry name" value="Pept_tRNA_hydro_sf"/>
</dbReference>
<organism evidence="7 8">
    <name type="scientific">Rhodotorula diobovata</name>
    <dbReference type="NCBI Taxonomy" id="5288"/>
    <lineage>
        <taxon>Eukaryota</taxon>
        <taxon>Fungi</taxon>
        <taxon>Dikarya</taxon>
        <taxon>Basidiomycota</taxon>
        <taxon>Pucciniomycotina</taxon>
        <taxon>Microbotryomycetes</taxon>
        <taxon>Sporidiobolales</taxon>
        <taxon>Sporidiobolaceae</taxon>
        <taxon>Rhodotorula</taxon>
    </lineage>
</organism>